<dbReference type="Proteomes" id="UP000663874">
    <property type="component" value="Unassembled WGS sequence"/>
</dbReference>
<gene>
    <name evidence="2" type="ORF">FNK824_LOCUS29970</name>
</gene>
<dbReference type="PANTHER" id="PTHR47160">
    <property type="entry name" value="PUTATIVE-RELATED"/>
    <property type="match status" value="1"/>
</dbReference>
<evidence type="ECO:0000313" key="2">
    <source>
        <dbReference type="EMBL" id="CAF4073968.1"/>
    </source>
</evidence>
<feature type="non-terminal residue" evidence="2">
    <location>
        <position position="1"/>
    </location>
</feature>
<comment type="caution">
    <text evidence="2">The sequence shown here is derived from an EMBL/GenBank/DDBJ whole genome shotgun (WGS) entry which is preliminary data.</text>
</comment>
<proteinExistence type="predicted"/>
<dbReference type="AlphaFoldDB" id="A0A819T9C0"/>
<dbReference type="EMBL" id="CAJOBE010008961">
    <property type="protein sequence ID" value="CAF4073968.1"/>
    <property type="molecule type" value="Genomic_DNA"/>
</dbReference>
<organism evidence="2 3">
    <name type="scientific">Rotaria sordida</name>
    <dbReference type="NCBI Taxonomy" id="392033"/>
    <lineage>
        <taxon>Eukaryota</taxon>
        <taxon>Metazoa</taxon>
        <taxon>Spiralia</taxon>
        <taxon>Gnathifera</taxon>
        <taxon>Rotifera</taxon>
        <taxon>Eurotatoria</taxon>
        <taxon>Bdelloidea</taxon>
        <taxon>Philodinida</taxon>
        <taxon>Philodinidae</taxon>
        <taxon>Rotaria</taxon>
    </lineage>
</organism>
<sequence length="386" mass="44688">MCTEHSCGVYIHTSLTKELICVSGNHNHPANPDQLEAKLLRDKMKERILAETTPITKIYDEEIVKANLSKGATAILPTVVQYRSNMSKARRKNTPVIPSTIVFDIPELYQQTLSSKRFLLIDLFIKRGKDRILVFSSDQQLELLFKSDTIFMDGTFDTTPAHFKQVYLIHAHKFGQGLPVAFCLLPNKRAKSYTELIEQLKIQANFMGKQFHPQRVITDYEPALMPVLEQEFPTAVHHGCMFHFHQAIHRKITDLGLANDYLHNETIRDQCRQLMALSLMPINEWMHGVVPIRMWNFHNVNHRTNNTSEAYNLRFATRLSRKHPNIWSFIQLIQSEHVRFEHISTQLDAGASAPQQSKKTKAFQMRFDTLHDRFLKKEINANELLS</sequence>
<evidence type="ECO:0000259" key="1">
    <source>
        <dbReference type="Pfam" id="PF10551"/>
    </source>
</evidence>
<accession>A0A819T9C0</accession>
<evidence type="ECO:0000313" key="3">
    <source>
        <dbReference type="Proteomes" id="UP000663874"/>
    </source>
</evidence>
<dbReference type="Pfam" id="PF10551">
    <property type="entry name" value="MULE"/>
    <property type="match status" value="1"/>
</dbReference>
<dbReference type="InterPro" id="IPR018289">
    <property type="entry name" value="MULE_transposase_dom"/>
</dbReference>
<protein>
    <recommendedName>
        <fullName evidence="1">MULE transposase domain-containing protein</fullName>
    </recommendedName>
</protein>
<reference evidence="2" key="1">
    <citation type="submission" date="2021-02" db="EMBL/GenBank/DDBJ databases">
        <authorList>
            <person name="Nowell W R."/>
        </authorList>
    </citation>
    <scope>NUCLEOTIDE SEQUENCE</scope>
</reference>
<feature type="domain" description="MULE transposase" evidence="1">
    <location>
        <begin position="150"/>
        <end position="246"/>
    </location>
</feature>
<name>A0A819T9C0_9BILA</name>
<dbReference type="PANTHER" id="PTHR47160:SF10">
    <property type="entry name" value="MULE TRANSPOSASE DOMAIN-CONTAINING PROTEIN"/>
    <property type="match status" value="1"/>
</dbReference>